<feature type="non-terminal residue" evidence="4">
    <location>
        <position position="226"/>
    </location>
</feature>
<dbReference type="SUPFAM" id="SSF53756">
    <property type="entry name" value="UDP-Glycosyltransferase/glycogen phosphorylase"/>
    <property type="match status" value="1"/>
</dbReference>
<dbReference type="Gene3D" id="3.40.50.2000">
    <property type="entry name" value="Glycogen Phosphorylase B"/>
    <property type="match status" value="2"/>
</dbReference>
<sequence length="226" mass="25484">KMMEQENVDMMTFMMNQAKVASEITERILGNQDIYKAVENNKYDIAIVDGMPFTKGLYVIPYRHGIPFTTLTTGFFPPDIGVPYLPSFMPSMLSTNTPEMTFFQRVQEVAFAIGVSTMKWPKTDETFVRNFAPGKDIIDLNKLCKKAEMWFVNSDVLLDYIHPTTPNMIECGGLTTKPSKPLPTDLNDFVSNSKNGIIVVSFGSMVSDFPHKIIVNLVEAFKKVDL</sequence>
<keyword evidence="2" id="KW-0328">Glycosyltransferase</keyword>
<gene>
    <name evidence="4" type="ORF">OFUS_LOCUS17589</name>
</gene>
<evidence type="ECO:0000313" key="5">
    <source>
        <dbReference type="Proteomes" id="UP000749559"/>
    </source>
</evidence>
<dbReference type="InterPro" id="IPR002213">
    <property type="entry name" value="UDP_glucos_trans"/>
</dbReference>
<dbReference type="AlphaFoldDB" id="A0A8S4PG72"/>
<organism evidence="4 5">
    <name type="scientific">Owenia fusiformis</name>
    <name type="common">Polychaete worm</name>
    <dbReference type="NCBI Taxonomy" id="6347"/>
    <lineage>
        <taxon>Eukaryota</taxon>
        <taxon>Metazoa</taxon>
        <taxon>Spiralia</taxon>
        <taxon>Lophotrochozoa</taxon>
        <taxon>Annelida</taxon>
        <taxon>Polychaeta</taxon>
        <taxon>Sedentaria</taxon>
        <taxon>Canalipalpata</taxon>
        <taxon>Sabellida</taxon>
        <taxon>Oweniida</taxon>
        <taxon>Oweniidae</taxon>
        <taxon>Owenia</taxon>
    </lineage>
</organism>
<evidence type="ECO:0000256" key="1">
    <source>
        <dbReference type="ARBA" id="ARBA00009995"/>
    </source>
</evidence>
<keyword evidence="5" id="KW-1185">Reference proteome</keyword>
<evidence type="ECO:0000256" key="3">
    <source>
        <dbReference type="ARBA" id="ARBA00022679"/>
    </source>
</evidence>
<dbReference type="Pfam" id="PF00201">
    <property type="entry name" value="UDPGT"/>
    <property type="match status" value="1"/>
</dbReference>
<dbReference type="InterPro" id="IPR050271">
    <property type="entry name" value="UDP-glycosyltransferase"/>
</dbReference>
<comment type="similarity">
    <text evidence="1">Belongs to the UDP-glycosyltransferase family.</text>
</comment>
<dbReference type="Proteomes" id="UP000749559">
    <property type="component" value="Unassembled WGS sequence"/>
</dbReference>
<dbReference type="GO" id="GO:0008194">
    <property type="term" value="F:UDP-glycosyltransferase activity"/>
    <property type="evidence" value="ECO:0007669"/>
    <property type="project" value="InterPro"/>
</dbReference>
<reference evidence="4" key="1">
    <citation type="submission" date="2022-03" db="EMBL/GenBank/DDBJ databases">
        <authorList>
            <person name="Martin C."/>
        </authorList>
    </citation>
    <scope>NUCLEOTIDE SEQUENCE</scope>
</reference>
<accession>A0A8S4PG72</accession>
<dbReference type="PANTHER" id="PTHR48043:SF145">
    <property type="entry name" value="FI06409P-RELATED"/>
    <property type="match status" value="1"/>
</dbReference>
<keyword evidence="3" id="KW-0808">Transferase</keyword>
<evidence type="ECO:0008006" key="6">
    <source>
        <dbReference type="Google" id="ProtNLM"/>
    </source>
</evidence>
<protein>
    <recommendedName>
        <fullName evidence="6">Glucuronosyltransferase</fullName>
    </recommendedName>
</protein>
<dbReference type="PANTHER" id="PTHR48043">
    <property type="entry name" value="EG:EG0003.4 PROTEIN-RELATED"/>
    <property type="match status" value="1"/>
</dbReference>
<name>A0A8S4PG72_OWEFU</name>
<feature type="non-terminal residue" evidence="4">
    <location>
        <position position="1"/>
    </location>
</feature>
<comment type="caution">
    <text evidence="4">The sequence shown here is derived from an EMBL/GenBank/DDBJ whole genome shotgun (WGS) entry which is preliminary data.</text>
</comment>
<evidence type="ECO:0000256" key="2">
    <source>
        <dbReference type="ARBA" id="ARBA00022676"/>
    </source>
</evidence>
<dbReference type="EMBL" id="CAIIXF020000008">
    <property type="protein sequence ID" value="CAH1792644.1"/>
    <property type="molecule type" value="Genomic_DNA"/>
</dbReference>
<proteinExistence type="inferred from homology"/>
<evidence type="ECO:0000313" key="4">
    <source>
        <dbReference type="EMBL" id="CAH1792644.1"/>
    </source>
</evidence>
<dbReference type="OrthoDB" id="5835829at2759"/>